<accession>A0ACC0EUW6</accession>
<keyword evidence="2" id="KW-1185">Reference proteome</keyword>
<evidence type="ECO:0000313" key="2">
    <source>
        <dbReference type="Proteomes" id="UP001060170"/>
    </source>
</evidence>
<protein>
    <submittedName>
        <fullName evidence="1">Uncharacterized protein</fullName>
    </submittedName>
</protein>
<comment type="caution">
    <text evidence="1">The sequence shown here is derived from an EMBL/GenBank/DDBJ whole genome shotgun (WGS) entry which is preliminary data.</text>
</comment>
<reference evidence="2" key="1">
    <citation type="journal article" date="2018" name="BMC Genomics">
        <title>Genomic insights into host adaptation between the wheat stripe rust pathogen (Puccinia striiformis f. sp. tritici) and the barley stripe rust pathogen (Puccinia striiformis f. sp. hordei).</title>
        <authorList>
            <person name="Xia C."/>
            <person name="Wang M."/>
            <person name="Yin C."/>
            <person name="Cornejo O.E."/>
            <person name="Hulbert S.H."/>
            <person name="Chen X."/>
        </authorList>
    </citation>
    <scope>NUCLEOTIDE SEQUENCE [LARGE SCALE GENOMIC DNA]</scope>
    <source>
        <strain evidence="2">93-210</strain>
    </source>
</reference>
<reference evidence="2" key="2">
    <citation type="journal article" date="2018" name="Mol. Plant Microbe Interact.">
        <title>Genome sequence resources for the wheat stripe rust pathogen (Puccinia striiformis f. sp. tritici) and the barley stripe rust pathogen (Puccinia striiformis f. sp. hordei).</title>
        <authorList>
            <person name="Xia C."/>
            <person name="Wang M."/>
            <person name="Yin C."/>
            <person name="Cornejo O.E."/>
            <person name="Hulbert S.H."/>
            <person name="Chen X."/>
        </authorList>
    </citation>
    <scope>NUCLEOTIDE SEQUENCE [LARGE SCALE GENOMIC DNA]</scope>
    <source>
        <strain evidence="2">93-210</strain>
    </source>
</reference>
<proteinExistence type="predicted"/>
<dbReference type="Proteomes" id="UP001060170">
    <property type="component" value="Chromosome 2"/>
</dbReference>
<name>A0ACC0EUW6_9BASI</name>
<evidence type="ECO:0000313" key="1">
    <source>
        <dbReference type="EMBL" id="KAI7961265.1"/>
    </source>
</evidence>
<reference evidence="1 2" key="3">
    <citation type="journal article" date="2022" name="Microbiol. Spectr.">
        <title>Folding features and dynamics of 3D genome architecture in plant fungal pathogens.</title>
        <authorList>
            <person name="Xia C."/>
        </authorList>
    </citation>
    <scope>NUCLEOTIDE SEQUENCE [LARGE SCALE GENOMIC DNA]</scope>
    <source>
        <strain evidence="1 2">93-210</strain>
    </source>
</reference>
<sequence length="226" mass="25646">MLEGSHCDRGSVNYSCQSTYLRLPATRAQLGAKLTSSVPVTVLVLPTCLRTMRKIYEPLTGVKVMPFYLSTLNLLLSRMLTLMGFDDSVRGVKSGPSLIDHAFISAKSNDHPKANERRQTFKKKMSKEPLNPAQECSYKMRIEMSDSYLTNQKSVNVFSYFKPGHLVILLLYSKSLLAYLFMNNVWKLGKDWVSSSLPPTLVEKQIYQNKNFSINRNKNFSINCAL</sequence>
<dbReference type="EMBL" id="CM045866">
    <property type="protein sequence ID" value="KAI7961265.1"/>
    <property type="molecule type" value="Genomic_DNA"/>
</dbReference>
<gene>
    <name evidence="1" type="ORF">MJO28_001754</name>
</gene>
<organism evidence="1 2">
    <name type="scientific">Puccinia striiformis f. sp. tritici</name>
    <dbReference type="NCBI Taxonomy" id="168172"/>
    <lineage>
        <taxon>Eukaryota</taxon>
        <taxon>Fungi</taxon>
        <taxon>Dikarya</taxon>
        <taxon>Basidiomycota</taxon>
        <taxon>Pucciniomycotina</taxon>
        <taxon>Pucciniomycetes</taxon>
        <taxon>Pucciniales</taxon>
        <taxon>Pucciniaceae</taxon>
        <taxon>Puccinia</taxon>
    </lineage>
</organism>